<accession>A0AAV7K2B4</accession>
<dbReference type="EMBL" id="JAKMXF010000199">
    <property type="protein sequence ID" value="KAI6655326.1"/>
    <property type="molecule type" value="Genomic_DNA"/>
</dbReference>
<gene>
    <name evidence="1" type="ORF">LOD99_2161</name>
</gene>
<dbReference type="AlphaFoldDB" id="A0AAV7K2B4"/>
<sequence>MGLPCKPLISLCTIVQSKKIPDETHAKRWCTKDWMTAESVSTIPVAITEQISFESISSLNTRQRKYDDKDKFNILMSRFRYIAFMYSNCLFNELKEWTDAMLSPTGIIELPIPLRCSPGNLNIPLIQSANSVQDSIMINY</sequence>
<proteinExistence type="predicted"/>
<organism evidence="1 2">
    <name type="scientific">Oopsacas minuta</name>
    <dbReference type="NCBI Taxonomy" id="111878"/>
    <lineage>
        <taxon>Eukaryota</taxon>
        <taxon>Metazoa</taxon>
        <taxon>Porifera</taxon>
        <taxon>Hexactinellida</taxon>
        <taxon>Hexasterophora</taxon>
        <taxon>Lyssacinosida</taxon>
        <taxon>Leucopsacidae</taxon>
        <taxon>Oopsacas</taxon>
    </lineage>
</organism>
<reference evidence="1 2" key="1">
    <citation type="journal article" date="2023" name="BMC Biol.">
        <title>The compact genome of the sponge Oopsacas minuta (Hexactinellida) is lacking key metazoan core genes.</title>
        <authorList>
            <person name="Santini S."/>
            <person name="Schenkelaars Q."/>
            <person name="Jourda C."/>
            <person name="Duchesne M."/>
            <person name="Belahbib H."/>
            <person name="Rocher C."/>
            <person name="Selva M."/>
            <person name="Riesgo A."/>
            <person name="Vervoort M."/>
            <person name="Leys S.P."/>
            <person name="Kodjabachian L."/>
            <person name="Le Bivic A."/>
            <person name="Borchiellini C."/>
            <person name="Claverie J.M."/>
            <person name="Renard E."/>
        </authorList>
    </citation>
    <scope>NUCLEOTIDE SEQUENCE [LARGE SCALE GENOMIC DNA]</scope>
    <source>
        <strain evidence="1">SPO-2</strain>
    </source>
</reference>
<evidence type="ECO:0000313" key="1">
    <source>
        <dbReference type="EMBL" id="KAI6655326.1"/>
    </source>
</evidence>
<protein>
    <submittedName>
        <fullName evidence="1">Uncharacterized protein</fullName>
    </submittedName>
</protein>
<name>A0AAV7K2B4_9METZ</name>
<evidence type="ECO:0000313" key="2">
    <source>
        <dbReference type="Proteomes" id="UP001165289"/>
    </source>
</evidence>
<dbReference type="Proteomes" id="UP001165289">
    <property type="component" value="Unassembled WGS sequence"/>
</dbReference>
<comment type="caution">
    <text evidence="1">The sequence shown here is derived from an EMBL/GenBank/DDBJ whole genome shotgun (WGS) entry which is preliminary data.</text>
</comment>
<keyword evidence="2" id="KW-1185">Reference proteome</keyword>